<feature type="transmembrane region" description="Helical" evidence="5">
    <location>
        <begin position="68"/>
        <end position="85"/>
    </location>
</feature>
<sequence>MGYQQEEEQLDQELDELTGLLRENIQAKMDQHGKLDDLENQANDLQDAAGLFMERAEKVSDKYWFQNMKYTFALVAFLLLVVIFFL</sequence>
<name>A0ABN7S274_OIKDI</name>
<evidence type="ECO:0000256" key="3">
    <source>
        <dbReference type="PROSITE-ProRule" id="PRU00290"/>
    </source>
</evidence>
<dbReference type="PROSITE" id="PS50892">
    <property type="entry name" value="V_SNARE"/>
    <property type="match status" value="1"/>
</dbReference>
<dbReference type="PANTHER" id="PTHR45701">
    <property type="entry name" value="SYNAPTOBREVIN FAMILY MEMBER"/>
    <property type="match status" value="1"/>
</dbReference>
<feature type="coiled-coil region" evidence="4">
    <location>
        <begin position="3"/>
        <end position="55"/>
    </location>
</feature>
<dbReference type="Pfam" id="PF00957">
    <property type="entry name" value="Synaptobrevin"/>
    <property type="match status" value="1"/>
</dbReference>
<proteinExistence type="inferred from homology"/>
<dbReference type="PRINTS" id="PR00219">
    <property type="entry name" value="SYNAPTOBREVN"/>
</dbReference>
<evidence type="ECO:0000256" key="5">
    <source>
        <dbReference type="SAM" id="Phobius"/>
    </source>
</evidence>
<comment type="similarity">
    <text evidence="1">Belongs to the synaptobrevin family.</text>
</comment>
<comment type="subcellular location">
    <subcellularLocation>
        <location evidence="2">Endomembrane system</location>
        <topology evidence="2">Single-pass type IV membrane protein</topology>
    </subcellularLocation>
</comment>
<keyword evidence="8" id="KW-1185">Reference proteome</keyword>
<dbReference type="SUPFAM" id="SSF58038">
    <property type="entry name" value="SNARE fusion complex"/>
    <property type="match status" value="1"/>
</dbReference>
<keyword evidence="5" id="KW-1133">Transmembrane helix</keyword>
<dbReference type="InterPro" id="IPR001388">
    <property type="entry name" value="Synaptobrevin-like"/>
</dbReference>
<evidence type="ECO:0000259" key="6">
    <source>
        <dbReference type="PROSITE" id="PS50892"/>
    </source>
</evidence>
<feature type="domain" description="V-SNARE coiled-coil homology" evidence="6">
    <location>
        <begin position="6"/>
        <end position="66"/>
    </location>
</feature>
<accession>A0ABN7S274</accession>
<dbReference type="EMBL" id="OU015568">
    <property type="protein sequence ID" value="CAG5086896.1"/>
    <property type="molecule type" value="Genomic_DNA"/>
</dbReference>
<gene>
    <name evidence="7" type="ORF">OKIOD_LOCUS2953</name>
</gene>
<organism evidence="7 8">
    <name type="scientific">Oikopleura dioica</name>
    <name type="common">Tunicate</name>
    <dbReference type="NCBI Taxonomy" id="34765"/>
    <lineage>
        <taxon>Eukaryota</taxon>
        <taxon>Metazoa</taxon>
        <taxon>Chordata</taxon>
        <taxon>Tunicata</taxon>
        <taxon>Appendicularia</taxon>
        <taxon>Copelata</taxon>
        <taxon>Oikopleuridae</taxon>
        <taxon>Oikopleura</taxon>
    </lineage>
</organism>
<evidence type="ECO:0000256" key="1">
    <source>
        <dbReference type="ARBA" id="ARBA00008025"/>
    </source>
</evidence>
<evidence type="ECO:0000256" key="4">
    <source>
        <dbReference type="SAM" id="Coils"/>
    </source>
</evidence>
<evidence type="ECO:0000313" key="8">
    <source>
        <dbReference type="Proteomes" id="UP001158576"/>
    </source>
</evidence>
<keyword evidence="5" id="KW-0472">Membrane</keyword>
<dbReference type="InterPro" id="IPR016444">
    <property type="entry name" value="Synaptobrevin/VAMP"/>
</dbReference>
<evidence type="ECO:0000313" key="7">
    <source>
        <dbReference type="EMBL" id="CAG5086896.1"/>
    </source>
</evidence>
<keyword evidence="5" id="KW-0812">Transmembrane</keyword>
<dbReference type="Gene3D" id="1.20.5.110">
    <property type="match status" value="1"/>
</dbReference>
<evidence type="ECO:0000256" key="2">
    <source>
        <dbReference type="ARBA" id="ARBA00046280"/>
    </source>
</evidence>
<reference evidence="7 8" key="1">
    <citation type="submission" date="2021-04" db="EMBL/GenBank/DDBJ databases">
        <authorList>
            <person name="Bliznina A."/>
        </authorList>
    </citation>
    <scope>NUCLEOTIDE SEQUENCE [LARGE SCALE GENOMIC DNA]</scope>
</reference>
<keyword evidence="3 4" id="KW-0175">Coiled coil</keyword>
<dbReference type="InterPro" id="IPR042855">
    <property type="entry name" value="V_SNARE_CC"/>
</dbReference>
<dbReference type="Proteomes" id="UP001158576">
    <property type="component" value="Chromosome PAR"/>
</dbReference>
<protein>
    <submittedName>
        <fullName evidence="7">Oidioi.mRNA.OKI2018_I69.PAR.g11395.t1.cds</fullName>
    </submittedName>
</protein>